<proteinExistence type="predicted"/>
<keyword evidence="3" id="KW-1185">Reference proteome</keyword>
<sequence length="603" mass="69063">MVKKMLSICDEGHWDGDDGCVANRRAVTRPTIPTRLIDLHSNNSQNWSLIETEDRNDFPKYVALSHRWTTDTPRLLKSNYLEFQRDQPDKALPRSYQDVFTLCRSLHIQYVWIDSLCIFQDSSDDFLHEAATMTEVYANAFCTFSICWESPSGFLRPREPRTLTRWRIFDHDMHALEHRYVFVQDKKEWQTSIGLTPVNQRGWVLQERLLSPRVLYLGNDQLYWQCDAAEACETAPEGIQDGVYVSERKNILDHANRNHFYWQDLVVKFMGLDLTFERDRLLAISGVARSLLSPVARTPPVGSNPELDEKKTEKSPQTVEYVAGLQRVYWIQDLLWFPAINTMLPDIKKIDSGSFNRQPDNDVPSWSWAACPGPIQWTVRIYPGDTKSNERMPGPEGGPMAYLRNINFEPLGSDVYGLPKSASLEISCLLVQARHAVVEKTDDLYEGIGSPTDPTKDMCFYVNSDGFLLPLPYPRAHSDESSTLAVILEPCTDIKPTCFIVPLLHARTWTEPRITGLVVQEVTRSHSKMREFVRIGSFGKRYGFGPDEVIHALLKKLPAEGDEFEQKLRDSAQVWKDTEGTMYSKDTREKGTAKAAWTTIRLV</sequence>
<protein>
    <recommendedName>
        <fullName evidence="1">Heterokaryon incompatibility domain-containing protein</fullName>
    </recommendedName>
</protein>
<dbReference type="InterPro" id="IPR010730">
    <property type="entry name" value="HET"/>
</dbReference>
<dbReference type="PANTHER" id="PTHR33112">
    <property type="entry name" value="DOMAIN PROTEIN, PUTATIVE-RELATED"/>
    <property type="match status" value="1"/>
</dbReference>
<accession>A0ABQ8R959</accession>
<gene>
    <name evidence="2" type="ORF">NW768_006785</name>
</gene>
<dbReference type="EMBL" id="JAOQBH010000010">
    <property type="protein sequence ID" value="KAJ4129815.1"/>
    <property type="molecule type" value="Genomic_DNA"/>
</dbReference>
<evidence type="ECO:0000313" key="2">
    <source>
        <dbReference type="EMBL" id="KAJ4129815.1"/>
    </source>
</evidence>
<dbReference type="Pfam" id="PF06985">
    <property type="entry name" value="HET"/>
    <property type="match status" value="1"/>
</dbReference>
<organism evidence="2 3">
    <name type="scientific">Fusarium equiseti</name>
    <name type="common">Fusarium scirpi</name>
    <dbReference type="NCBI Taxonomy" id="61235"/>
    <lineage>
        <taxon>Eukaryota</taxon>
        <taxon>Fungi</taxon>
        <taxon>Dikarya</taxon>
        <taxon>Ascomycota</taxon>
        <taxon>Pezizomycotina</taxon>
        <taxon>Sordariomycetes</taxon>
        <taxon>Hypocreomycetidae</taxon>
        <taxon>Hypocreales</taxon>
        <taxon>Nectriaceae</taxon>
        <taxon>Fusarium</taxon>
        <taxon>Fusarium incarnatum-equiseti species complex</taxon>
    </lineage>
</organism>
<reference evidence="2" key="1">
    <citation type="submission" date="2022-09" db="EMBL/GenBank/DDBJ databases">
        <title>Fusarium specimens isolated from Avocado Roots.</title>
        <authorList>
            <person name="Stajich J."/>
            <person name="Roper C."/>
            <person name="Heimlech-Rivalta G."/>
        </authorList>
    </citation>
    <scope>NUCLEOTIDE SEQUENCE</scope>
    <source>
        <strain evidence="2">CF00095</strain>
    </source>
</reference>
<feature type="domain" description="Heterokaryon incompatibility" evidence="1">
    <location>
        <begin position="61"/>
        <end position="207"/>
    </location>
</feature>
<evidence type="ECO:0000313" key="3">
    <source>
        <dbReference type="Proteomes" id="UP001152024"/>
    </source>
</evidence>
<comment type="caution">
    <text evidence="2">The sequence shown here is derived from an EMBL/GenBank/DDBJ whole genome shotgun (WGS) entry which is preliminary data.</text>
</comment>
<dbReference type="Proteomes" id="UP001152024">
    <property type="component" value="Unassembled WGS sequence"/>
</dbReference>
<evidence type="ECO:0000259" key="1">
    <source>
        <dbReference type="Pfam" id="PF06985"/>
    </source>
</evidence>
<name>A0ABQ8R959_FUSEQ</name>
<dbReference type="PANTHER" id="PTHR33112:SF16">
    <property type="entry name" value="HETEROKARYON INCOMPATIBILITY DOMAIN-CONTAINING PROTEIN"/>
    <property type="match status" value="1"/>
</dbReference>